<evidence type="ECO:0000256" key="1">
    <source>
        <dbReference type="ARBA" id="ARBA00001947"/>
    </source>
</evidence>
<organism evidence="17 18">
    <name type="scientific">Garciella nitratireducens DSM 15102</name>
    <dbReference type="NCBI Taxonomy" id="1121911"/>
    <lineage>
        <taxon>Bacteria</taxon>
        <taxon>Bacillati</taxon>
        <taxon>Bacillota</taxon>
        <taxon>Clostridia</taxon>
        <taxon>Eubacteriales</taxon>
        <taxon>Eubacteriaceae</taxon>
        <taxon>Garciella</taxon>
    </lineage>
</organism>
<dbReference type="GO" id="GO:0008270">
    <property type="term" value="F:zinc ion binding"/>
    <property type="evidence" value="ECO:0007669"/>
    <property type="project" value="UniProtKB-UniRule"/>
</dbReference>
<dbReference type="FunFam" id="3.40.140.10:FF:000008">
    <property type="entry name" value="Cytidine deaminase"/>
    <property type="match status" value="1"/>
</dbReference>
<dbReference type="CDD" id="cd01283">
    <property type="entry name" value="cytidine_deaminase"/>
    <property type="match status" value="1"/>
</dbReference>
<dbReference type="InterPro" id="IPR016192">
    <property type="entry name" value="APOBEC/CMP_deaminase_Zn-bd"/>
</dbReference>
<dbReference type="Proteomes" id="UP000196365">
    <property type="component" value="Unassembled WGS sequence"/>
</dbReference>
<comment type="similarity">
    <text evidence="3 15">Belongs to the cytidine and deoxycytidylate deaminase family.</text>
</comment>
<dbReference type="NCBIfam" id="NF004064">
    <property type="entry name" value="PRK05578.1"/>
    <property type="match status" value="1"/>
</dbReference>
<evidence type="ECO:0000256" key="4">
    <source>
        <dbReference type="ARBA" id="ARBA00012783"/>
    </source>
</evidence>
<keyword evidence="8 14" id="KW-0862">Zinc</keyword>
<evidence type="ECO:0000256" key="14">
    <source>
        <dbReference type="PIRSR" id="PIRSR606262-3"/>
    </source>
</evidence>
<gene>
    <name evidence="17" type="ORF">SAMN02745973_00022</name>
</gene>
<feature type="domain" description="CMP/dCMP-type deaminase" evidence="16">
    <location>
        <begin position="6"/>
        <end position="132"/>
    </location>
</feature>
<dbReference type="Pfam" id="PF00383">
    <property type="entry name" value="dCMP_cyt_deam_1"/>
    <property type="match status" value="1"/>
</dbReference>
<evidence type="ECO:0000256" key="3">
    <source>
        <dbReference type="ARBA" id="ARBA00006576"/>
    </source>
</evidence>
<reference evidence="17 18" key="1">
    <citation type="submission" date="2017-02" db="EMBL/GenBank/DDBJ databases">
        <authorList>
            <person name="Peterson S.W."/>
        </authorList>
    </citation>
    <scope>NUCLEOTIDE SEQUENCE [LARGE SCALE GENOMIC DNA]</scope>
    <source>
        <strain evidence="17 18">DSM 15102</strain>
    </source>
</reference>
<protein>
    <recommendedName>
        <fullName evidence="5 15">Cytidine deaminase</fullName>
        <ecNumber evidence="4 15">3.5.4.5</ecNumber>
    </recommendedName>
    <alternativeName>
        <fullName evidence="9 15">Cytidine aminohydrolase</fullName>
    </alternativeName>
</protein>
<dbReference type="SUPFAM" id="SSF53927">
    <property type="entry name" value="Cytidine deaminase-like"/>
    <property type="match status" value="1"/>
</dbReference>
<dbReference type="InterPro" id="IPR002125">
    <property type="entry name" value="CMP_dCMP_dom"/>
</dbReference>
<dbReference type="GO" id="GO:0042802">
    <property type="term" value="F:identical protein binding"/>
    <property type="evidence" value="ECO:0007669"/>
    <property type="project" value="UniProtKB-ARBA"/>
</dbReference>
<comment type="catalytic activity">
    <reaction evidence="10 15">
        <text>2'-deoxycytidine + H2O + H(+) = 2'-deoxyuridine + NH4(+)</text>
        <dbReference type="Rhea" id="RHEA:13433"/>
        <dbReference type="ChEBI" id="CHEBI:15377"/>
        <dbReference type="ChEBI" id="CHEBI:15378"/>
        <dbReference type="ChEBI" id="CHEBI:15698"/>
        <dbReference type="ChEBI" id="CHEBI:16450"/>
        <dbReference type="ChEBI" id="CHEBI:28938"/>
        <dbReference type="EC" id="3.5.4.5"/>
    </reaction>
</comment>
<keyword evidence="7 15" id="KW-0378">Hydrolase</keyword>
<feature type="binding site" evidence="13">
    <location>
        <begin position="47"/>
        <end position="53"/>
    </location>
    <ligand>
        <name>substrate</name>
    </ligand>
</feature>
<evidence type="ECO:0000256" key="11">
    <source>
        <dbReference type="ARBA" id="ARBA00049558"/>
    </source>
</evidence>
<dbReference type="PROSITE" id="PS00903">
    <property type="entry name" value="CYT_DCMP_DEAMINASES_1"/>
    <property type="match status" value="1"/>
</dbReference>
<dbReference type="OrthoDB" id="9795347at2"/>
<name>A0A1T4JRL9_9FIRM</name>
<dbReference type="GO" id="GO:0005829">
    <property type="term" value="C:cytosol"/>
    <property type="evidence" value="ECO:0007669"/>
    <property type="project" value="TreeGrafter"/>
</dbReference>
<dbReference type="GO" id="GO:0072527">
    <property type="term" value="P:pyrimidine-containing compound metabolic process"/>
    <property type="evidence" value="ECO:0007669"/>
    <property type="project" value="UniProtKB-ARBA"/>
</dbReference>
<sequence>MKLDEKTKKELLQKAKEGKEMAYVPYSKFPVGAALLTESGNIYIGCNIENASYGATNCAERTALFKAVSEGETNFRALAVVSNHSDYTFPCGICRQVIQEFAQDIEMIFENKEGNILTLTIKDLLPYPFKEDYLEATKETEKDEK</sequence>
<comment type="catalytic activity">
    <reaction evidence="11 15">
        <text>cytidine + H2O + H(+) = uridine + NH4(+)</text>
        <dbReference type="Rhea" id="RHEA:16069"/>
        <dbReference type="ChEBI" id="CHEBI:15377"/>
        <dbReference type="ChEBI" id="CHEBI:15378"/>
        <dbReference type="ChEBI" id="CHEBI:16704"/>
        <dbReference type="ChEBI" id="CHEBI:17562"/>
        <dbReference type="ChEBI" id="CHEBI:28938"/>
        <dbReference type="EC" id="3.5.4.5"/>
    </reaction>
</comment>
<dbReference type="PANTHER" id="PTHR11644">
    <property type="entry name" value="CYTIDINE DEAMINASE"/>
    <property type="match status" value="1"/>
</dbReference>
<dbReference type="InterPro" id="IPR006262">
    <property type="entry name" value="Cyt_deam_tetra"/>
</dbReference>
<dbReference type="GO" id="GO:0055086">
    <property type="term" value="P:nucleobase-containing small molecule metabolic process"/>
    <property type="evidence" value="ECO:0007669"/>
    <property type="project" value="UniProtKB-ARBA"/>
</dbReference>
<evidence type="ECO:0000313" key="17">
    <source>
        <dbReference type="EMBL" id="SJZ32808.1"/>
    </source>
</evidence>
<proteinExistence type="inferred from homology"/>
<feature type="active site" description="Proton donor" evidence="12">
    <location>
        <position position="60"/>
    </location>
</feature>
<evidence type="ECO:0000256" key="5">
    <source>
        <dbReference type="ARBA" id="ARBA00018266"/>
    </source>
</evidence>
<keyword evidence="6 14" id="KW-0479">Metal-binding</keyword>
<dbReference type="EMBL" id="FUWV01000001">
    <property type="protein sequence ID" value="SJZ32808.1"/>
    <property type="molecule type" value="Genomic_DNA"/>
</dbReference>
<evidence type="ECO:0000256" key="8">
    <source>
        <dbReference type="ARBA" id="ARBA00022833"/>
    </source>
</evidence>
<dbReference type="AlphaFoldDB" id="A0A1T4JRL9"/>
<dbReference type="GO" id="GO:0004126">
    <property type="term" value="F:cytidine deaminase activity"/>
    <property type="evidence" value="ECO:0007669"/>
    <property type="project" value="UniProtKB-UniRule"/>
</dbReference>
<evidence type="ECO:0000256" key="10">
    <source>
        <dbReference type="ARBA" id="ARBA00049252"/>
    </source>
</evidence>
<dbReference type="PROSITE" id="PS51747">
    <property type="entry name" value="CYT_DCMP_DEAMINASES_2"/>
    <property type="match status" value="1"/>
</dbReference>
<dbReference type="EC" id="3.5.4.5" evidence="4 15"/>
<feature type="binding site" evidence="14">
    <location>
        <position position="94"/>
    </location>
    <ligand>
        <name>Zn(2+)</name>
        <dbReference type="ChEBI" id="CHEBI:29105"/>
        <note>catalytic</note>
    </ligand>
</feature>
<evidence type="ECO:0000256" key="15">
    <source>
        <dbReference type="RuleBase" id="RU364006"/>
    </source>
</evidence>
<evidence type="ECO:0000256" key="12">
    <source>
        <dbReference type="PIRSR" id="PIRSR606262-1"/>
    </source>
</evidence>
<comment type="function">
    <text evidence="2 15">This enzyme scavenges exogenous and endogenous cytidine and 2'-deoxycytidine for UMP synthesis.</text>
</comment>
<evidence type="ECO:0000259" key="16">
    <source>
        <dbReference type="PROSITE" id="PS51747"/>
    </source>
</evidence>
<dbReference type="RefSeq" id="WP_087677487.1">
    <property type="nucleotide sequence ID" value="NZ_FUWV01000001.1"/>
</dbReference>
<comment type="cofactor">
    <cofactor evidence="1 14 15">
        <name>Zn(2+)</name>
        <dbReference type="ChEBI" id="CHEBI:29105"/>
    </cofactor>
</comment>
<accession>A0A1T4JRL9</accession>
<keyword evidence="18" id="KW-1185">Reference proteome</keyword>
<evidence type="ECO:0000256" key="6">
    <source>
        <dbReference type="ARBA" id="ARBA00022723"/>
    </source>
</evidence>
<dbReference type="PANTHER" id="PTHR11644:SF2">
    <property type="entry name" value="CYTIDINE DEAMINASE"/>
    <property type="match status" value="1"/>
</dbReference>
<evidence type="ECO:0000256" key="7">
    <source>
        <dbReference type="ARBA" id="ARBA00022801"/>
    </source>
</evidence>
<evidence type="ECO:0000256" key="9">
    <source>
        <dbReference type="ARBA" id="ARBA00032005"/>
    </source>
</evidence>
<dbReference type="InterPro" id="IPR050202">
    <property type="entry name" value="Cyt/Deoxycyt_deaminase"/>
</dbReference>
<dbReference type="Gene3D" id="3.40.140.10">
    <property type="entry name" value="Cytidine Deaminase, domain 2"/>
    <property type="match status" value="1"/>
</dbReference>
<feature type="binding site" evidence="14">
    <location>
        <position position="91"/>
    </location>
    <ligand>
        <name>Zn(2+)</name>
        <dbReference type="ChEBI" id="CHEBI:29105"/>
        <note>catalytic</note>
    </ligand>
</feature>
<evidence type="ECO:0000256" key="13">
    <source>
        <dbReference type="PIRSR" id="PIRSR606262-2"/>
    </source>
</evidence>
<evidence type="ECO:0000256" key="2">
    <source>
        <dbReference type="ARBA" id="ARBA00003949"/>
    </source>
</evidence>
<dbReference type="NCBIfam" id="TIGR01354">
    <property type="entry name" value="cyt_deam_tetra"/>
    <property type="match status" value="1"/>
</dbReference>
<dbReference type="InterPro" id="IPR016193">
    <property type="entry name" value="Cytidine_deaminase-like"/>
</dbReference>
<evidence type="ECO:0000313" key="18">
    <source>
        <dbReference type="Proteomes" id="UP000196365"/>
    </source>
</evidence>
<feature type="binding site" evidence="14">
    <location>
        <position position="58"/>
    </location>
    <ligand>
        <name>Zn(2+)</name>
        <dbReference type="ChEBI" id="CHEBI:29105"/>
        <note>catalytic</note>
    </ligand>
</feature>